<evidence type="ECO:0000256" key="2">
    <source>
        <dbReference type="ARBA" id="ARBA00022840"/>
    </source>
</evidence>
<dbReference type="PANTHER" id="PTHR43790">
    <property type="entry name" value="CARBOHYDRATE TRANSPORT ATP-BINDING PROTEIN MG119-RELATED"/>
    <property type="match status" value="1"/>
</dbReference>
<dbReference type="GO" id="GO:0005524">
    <property type="term" value="F:ATP binding"/>
    <property type="evidence" value="ECO:0007669"/>
    <property type="project" value="UniProtKB-KW"/>
</dbReference>
<evidence type="ECO:0000259" key="3">
    <source>
        <dbReference type="PROSITE" id="PS50893"/>
    </source>
</evidence>
<feature type="domain" description="ABC transporter" evidence="3">
    <location>
        <begin position="271"/>
        <end position="526"/>
    </location>
</feature>
<proteinExistence type="predicted"/>
<protein>
    <submittedName>
        <fullName evidence="4">Simple sugar transport system ATP-binding protein</fullName>
    </submittedName>
</protein>
<dbReference type="SUPFAM" id="SSF52540">
    <property type="entry name" value="P-loop containing nucleoside triphosphate hydrolases"/>
    <property type="match status" value="2"/>
</dbReference>
<evidence type="ECO:0000313" key="5">
    <source>
        <dbReference type="Proteomes" id="UP000585681"/>
    </source>
</evidence>
<dbReference type="RefSeq" id="WP_054539982.1">
    <property type="nucleotide sequence ID" value="NZ_JACIEQ010000003.1"/>
</dbReference>
<keyword evidence="1" id="KW-0547">Nucleotide-binding</keyword>
<dbReference type="Pfam" id="PF00005">
    <property type="entry name" value="ABC_tran"/>
    <property type="match status" value="2"/>
</dbReference>
<evidence type="ECO:0000313" key="4">
    <source>
        <dbReference type="EMBL" id="MBB4022848.1"/>
    </source>
</evidence>
<dbReference type="Proteomes" id="UP000585681">
    <property type="component" value="Unassembled WGS sequence"/>
</dbReference>
<accession>A0A840CH84</accession>
<dbReference type="PROSITE" id="PS00211">
    <property type="entry name" value="ABC_TRANSPORTER_1"/>
    <property type="match status" value="1"/>
</dbReference>
<organism evidence="4 5">
    <name type="scientific">Actibacterium naphthalenivorans</name>
    <dbReference type="NCBI Taxonomy" id="1614693"/>
    <lineage>
        <taxon>Bacteria</taxon>
        <taxon>Pseudomonadati</taxon>
        <taxon>Pseudomonadota</taxon>
        <taxon>Alphaproteobacteria</taxon>
        <taxon>Rhodobacterales</taxon>
        <taxon>Roseobacteraceae</taxon>
        <taxon>Actibacterium</taxon>
    </lineage>
</organism>
<dbReference type="InterPro" id="IPR027417">
    <property type="entry name" value="P-loop_NTPase"/>
</dbReference>
<dbReference type="Gene3D" id="3.40.50.300">
    <property type="entry name" value="P-loop containing nucleotide triphosphate hydrolases"/>
    <property type="match status" value="2"/>
</dbReference>
<reference evidence="4" key="1">
    <citation type="submission" date="2020-08" db="EMBL/GenBank/DDBJ databases">
        <title>Genomic Encyclopedia of Type Strains, Phase IV (KMG-IV): sequencing the most valuable type-strain genomes for metagenomic binning, comparative biology and taxonomic classification.</title>
        <authorList>
            <person name="Goeker M."/>
        </authorList>
    </citation>
    <scope>NUCLEOTIDE SEQUENCE [LARGE SCALE GENOMIC DNA]</scope>
    <source>
        <strain evidence="4">DSM 105040</strain>
    </source>
</reference>
<dbReference type="InterPro" id="IPR017871">
    <property type="entry name" value="ABC_transporter-like_CS"/>
</dbReference>
<keyword evidence="4" id="KW-0813">Transport</keyword>
<evidence type="ECO:0000256" key="1">
    <source>
        <dbReference type="ARBA" id="ARBA00022741"/>
    </source>
</evidence>
<dbReference type="InterPro" id="IPR050107">
    <property type="entry name" value="ABC_carbohydrate_import_ATPase"/>
</dbReference>
<keyword evidence="2 4" id="KW-0067">ATP-binding</keyword>
<keyword evidence="4" id="KW-0762">Sugar transport</keyword>
<name>A0A840CH84_9RHOB</name>
<dbReference type="InterPro" id="IPR003593">
    <property type="entry name" value="AAA+_ATPase"/>
</dbReference>
<dbReference type="GO" id="GO:0016887">
    <property type="term" value="F:ATP hydrolysis activity"/>
    <property type="evidence" value="ECO:0007669"/>
    <property type="project" value="InterPro"/>
</dbReference>
<dbReference type="CDD" id="cd03215">
    <property type="entry name" value="ABC_Carb_Monos_II"/>
    <property type="match status" value="1"/>
</dbReference>
<dbReference type="AlphaFoldDB" id="A0A840CH84"/>
<dbReference type="PANTHER" id="PTHR43790:SF4">
    <property type="entry name" value="GUANOSINE IMPORT ATP-BINDING PROTEIN NUPO"/>
    <property type="match status" value="1"/>
</dbReference>
<dbReference type="InterPro" id="IPR003439">
    <property type="entry name" value="ABC_transporter-like_ATP-bd"/>
</dbReference>
<feature type="domain" description="ABC transporter" evidence="3">
    <location>
        <begin position="21"/>
        <end position="254"/>
    </location>
</feature>
<dbReference type="CDD" id="cd03216">
    <property type="entry name" value="ABC_Carb_Monos_I"/>
    <property type="match status" value="1"/>
</dbReference>
<gene>
    <name evidence="4" type="ORF">GGR17_002667</name>
</gene>
<dbReference type="EMBL" id="JACIEQ010000003">
    <property type="protein sequence ID" value="MBB4022848.1"/>
    <property type="molecule type" value="Genomic_DNA"/>
</dbReference>
<keyword evidence="5" id="KW-1185">Reference proteome</keyword>
<dbReference type="SMART" id="SM00382">
    <property type="entry name" value="AAA"/>
    <property type="match status" value="2"/>
</dbReference>
<sequence length="527" mass="56005">MPDGQAIPSAARPISGGAPIVRLEGVTKRYPGVIANDRIDMEFHAGEVHVLLGENGAGKSTLVSMLSGLQQPDEGRILIDGDARPIASPAGALDIGISTVFQHSMLVPSLTLVENAVLGRAWWRRPDREGTAARMAAMAARIGVSLDPMALTGDLSLGERQQAEIVRALMRGARFLILDEATAMLTPHDAARLGQLMRRLASEGVAVVFITHKLNEAVEYGDRISVLRLGRKVGGIAPETLRQMDPQAATGEVVRLMFGTHDMASGAAARVDPATVDRAGDPVLEVLALYAGAAAVPLHNIEFKVWPGEVFGIAGIDGNGQKQLAEALAGQEPISDGRIRLDGAFVDRLSIGARRGKGLRYITDDRLGEGTVGSFSVAINLLLKEIGAAPYWVQGFEKPAEITENAREKIRAFDIRTPSAETPVGKLSGGNIQKVLLARELTGTARAVIFNKPTYGLDLANIAATRQRIRDTAEAGAAVVLISTELDELLDLSHRIAVMDRGHLAGIVANDDAARRKIGELMSGVGE</sequence>
<dbReference type="PROSITE" id="PS50893">
    <property type="entry name" value="ABC_TRANSPORTER_2"/>
    <property type="match status" value="2"/>
</dbReference>
<comment type="caution">
    <text evidence="4">The sequence shown here is derived from an EMBL/GenBank/DDBJ whole genome shotgun (WGS) entry which is preliminary data.</text>
</comment>